<dbReference type="EMBL" id="LMAZ01000001">
    <property type="protein sequence ID" value="RGP55883.1"/>
    <property type="molecule type" value="Genomic_DNA"/>
</dbReference>
<proteinExistence type="predicted"/>
<feature type="domain" description="AFL C-terminal" evidence="2">
    <location>
        <begin position="384"/>
        <end position="480"/>
    </location>
</feature>
<keyword evidence="5" id="KW-1185">Reference proteome</keyword>
<feature type="domain" description="AB hydrolase-1" evidence="1">
    <location>
        <begin position="211"/>
        <end position="307"/>
    </location>
</feature>
<dbReference type="SUPFAM" id="SSF53474">
    <property type="entry name" value="alpha/beta-Hydrolases"/>
    <property type="match status" value="1"/>
</dbReference>
<evidence type="ECO:0000259" key="3">
    <source>
        <dbReference type="Pfam" id="PF21768"/>
    </source>
</evidence>
<gene>
    <name evidence="4" type="ORF">ASB58_00355</name>
</gene>
<dbReference type="RefSeq" id="WP_118128950.1">
    <property type="nucleotide sequence ID" value="NZ_LMAZ01000001.1"/>
</dbReference>
<dbReference type="InterPro" id="IPR029058">
    <property type="entry name" value="AB_hydrolase_fold"/>
</dbReference>
<evidence type="ECO:0000313" key="4">
    <source>
        <dbReference type="EMBL" id="RGP55883.1"/>
    </source>
</evidence>
<evidence type="ECO:0000313" key="5">
    <source>
        <dbReference type="Proteomes" id="UP000265411"/>
    </source>
</evidence>
<dbReference type="Proteomes" id="UP000265411">
    <property type="component" value="Unassembled WGS sequence"/>
</dbReference>
<dbReference type="Pfam" id="PF18067">
    <property type="entry name" value="Lipase_C"/>
    <property type="match status" value="1"/>
</dbReference>
<dbReference type="Pfam" id="PF21768">
    <property type="entry name" value="AF_1763-like_C"/>
    <property type="match status" value="1"/>
</dbReference>
<organism evidence="4 5">
    <name type="scientific">Pseudomonas abyssi</name>
    <dbReference type="NCBI Taxonomy" id="170540"/>
    <lineage>
        <taxon>Bacteria</taxon>
        <taxon>Pseudomonadati</taxon>
        <taxon>Pseudomonadota</taxon>
        <taxon>Gammaproteobacteria</taxon>
        <taxon>Pseudomonadales</taxon>
        <taxon>Pseudomonadaceae</taxon>
        <taxon>Pseudomonas</taxon>
    </lineage>
</organism>
<reference evidence="4 5" key="1">
    <citation type="journal article" date="2018" name="Syst. Appl. Microbiol.">
        <title>Pseudomonas gallaeciensis sp. nov., isolated from crude-oil-contaminated intertidal sand samples after the Prestige oil spill.</title>
        <authorList>
            <person name="Mulet M."/>
            <person name="Sanchez D."/>
            <person name="Rodriguez A.C."/>
            <person name="Nogales B."/>
            <person name="Bosch R."/>
            <person name="Busquets A."/>
            <person name="Gomila M."/>
            <person name="Lalucat J."/>
            <person name="Garcia-Valdes E."/>
        </authorList>
    </citation>
    <scope>NUCLEOTIDE SEQUENCE [LARGE SCALE GENOMIC DNA]</scope>
    <source>
        <strain evidence="4 5">V113</strain>
    </source>
</reference>
<comment type="caution">
    <text evidence="4">The sequence shown here is derived from an EMBL/GenBank/DDBJ whole genome shotgun (WGS) entry which is preliminary data.</text>
</comment>
<dbReference type="PROSITE" id="PS51257">
    <property type="entry name" value="PROKAR_LIPOPROTEIN"/>
    <property type="match status" value="1"/>
</dbReference>
<name>A0A395R723_9PSED</name>
<feature type="domain" description="AF-1763-like C-terminal" evidence="3">
    <location>
        <begin position="501"/>
        <end position="616"/>
    </location>
</feature>
<sequence>MFPLFKQQHIRVATWALIPLALSGCLSGSGSSGSDQEVGRFIDGPVSGLEYRSASGNGKTNSDGEFRYKPGERVYFSLAGMPLGSAPGQALIGPQDIIDAAEDSSHPAVINVARLLQTLDADENLNNGIELSPAVSDALSDFQQQNPSFELALDDDAAFQAAMQALLDYLNAAETFGATPRQPRPRLAAWLHLRDYMEQSQGSDIDFSLRPVIFVHGGAGSASQFESQAQRFIANGYPRSHLATYEYDTNPPDFTRTTQELDAAIDSLRASTGFDQVNLMGHSMGTEVSRIYLADPARAAKIAAYVNFDGRGGDEPPGGVPNLVMWGQYVTQEVTGATNVYPDPEDPIGHIEVATAASSFARVYAFFNGQAPATTSISEAAGEDVWIAGRANLFPANSGAVGTILEITEVDPSSGRELSSQPRYSQAIDSDGQWGPVRLSKGASYSFLLHRPGTPNADHYFYREPYDQDSFQVRLNTSEPGKGVGALLSRSPRHSNLSISRDMELWGDQGDRNDQLTVNGTLVVTAQTAPLLNRLSNIFLHDRNADGISKLDTPDPVLHAIPFMSGLDLYLPAASEPNGVISISLNSRRGDGTVRTINVPNWPSDQIRSISVHFRDHSD</sequence>
<accession>A0A395R723</accession>
<dbReference type="OrthoDB" id="8871309at2"/>
<evidence type="ECO:0000259" key="1">
    <source>
        <dbReference type="Pfam" id="PF00561"/>
    </source>
</evidence>
<dbReference type="Gene3D" id="2.60.40.2190">
    <property type="match status" value="1"/>
</dbReference>
<protein>
    <submittedName>
        <fullName evidence="4">Uncharacterized protein</fullName>
    </submittedName>
</protein>
<dbReference type="AlphaFoldDB" id="A0A395R723"/>
<dbReference type="InterPro" id="IPR000073">
    <property type="entry name" value="AB_hydrolase_1"/>
</dbReference>
<evidence type="ECO:0000259" key="2">
    <source>
        <dbReference type="Pfam" id="PF18067"/>
    </source>
</evidence>
<dbReference type="InterPro" id="IPR040664">
    <property type="entry name" value="AFL_C"/>
</dbReference>
<dbReference type="InterPro" id="IPR049036">
    <property type="entry name" value="AF_1763-like_C"/>
</dbReference>
<dbReference type="Pfam" id="PF00561">
    <property type="entry name" value="Abhydrolase_1"/>
    <property type="match status" value="1"/>
</dbReference>
<dbReference type="Gene3D" id="2.60.40.2200">
    <property type="match status" value="1"/>
</dbReference>
<dbReference type="Gene3D" id="3.40.50.1820">
    <property type="entry name" value="alpha/beta hydrolase"/>
    <property type="match status" value="1"/>
</dbReference>